<protein>
    <recommendedName>
        <fullName evidence="4">DUF4345 domain-containing protein</fullName>
    </recommendedName>
</protein>
<evidence type="ECO:0000313" key="2">
    <source>
        <dbReference type="EMBL" id="MBP3953926.1"/>
    </source>
</evidence>
<gene>
    <name evidence="2" type="ORF">J8F10_01240</name>
</gene>
<feature type="transmembrane region" description="Helical" evidence="1">
    <location>
        <begin position="81"/>
        <end position="100"/>
    </location>
</feature>
<feature type="transmembrane region" description="Helical" evidence="1">
    <location>
        <begin position="112"/>
        <end position="134"/>
    </location>
</feature>
<feature type="transmembrane region" description="Helical" evidence="1">
    <location>
        <begin position="12"/>
        <end position="30"/>
    </location>
</feature>
<dbReference type="RefSeq" id="WP_210651912.1">
    <property type="nucleotide sequence ID" value="NZ_JAGKQQ010000001.1"/>
</dbReference>
<name>A0ABS5BJP1_9BACT</name>
<evidence type="ECO:0000256" key="1">
    <source>
        <dbReference type="SAM" id="Phobius"/>
    </source>
</evidence>
<comment type="caution">
    <text evidence="2">The sequence shown here is derived from an EMBL/GenBank/DDBJ whole genome shotgun (WGS) entry which is preliminary data.</text>
</comment>
<organism evidence="2 3">
    <name type="scientific">Gemmata palustris</name>
    <dbReference type="NCBI Taxonomy" id="2822762"/>
    <lineage>
        <taxon>Bacteria</taxon>
        <taxon>Pseudomonadati</taxon>
        <taxon>Planctomycetota</taxon>
        <taxon>Planctomycetia</taxon>
        <taxon>Gemmatales</taxon>
        <taxon>Gemmataceae</taxon>
        <taxon>Gemmata</taxon>
    </lineage>
</organism>
<accession>A0ABS5BJP1</accession>
<sequence length="135" mass="14876">MELALADLIRIAGAAQLSVLIASSLVPFKLNWKRDLASLPALHRQMYWTYGGYVVLGIVALGLMSLVCADELASGARLGRAVCVYGAVFWGVRLMLQAVFDVKPHLTVWWLAVGYHTLTVLFLFFALVYGYAALR</sequence>
<feature type="transmembrane region" description="Helical" evidence="1">
    <location>
        <begin position="50"/>
        <end position="69"/>
    </location>
</feature>
<reference evidence="2 3" key="1">
    <citation type="submission" date="2021-04" db="EMBL/GenBank/DDBJ databases">
        <authorList>
            <person name="Ivanova A."/>
        </authorList>
    </citation>
    <scope>NUCLEOTIDE SEQUENCE [LARGE SCALE GENOMIC DNA]</scope>
    <source>
        <strain evidence="2 3">G18</strain>
    </source>
</reference>
<dbReference type="Proteomes" id="UP000676565">
    <property type="component" value="Unassembled WGS sequence"/>
</dbReference>
<keyword evidence="1" id="KW-0472">Membrane</keyword>
<evidence type="ECO:0000313" key="3">
    <source>
        <dbReference type="Proteomes" id="UP000676565"/>
    </source>
</evidence>
<keyword evidence="1" id="KW-0812">Transmembrane</keyword>
<keyword evidence="1" id="KW-1133">Transmembrane helix</keyword>
<keyword evidence="3" id="KW-1185">Reference proteome</keyword>
<proteinExistence type="predicted"/>
<evidence type="ECO:0008006" key="4">
    <source>
        <dbReference type="Google" id="ProtNLM"/>
    </source>
</evidence>
<dbReference type="EMBL" id="JAGKQQ010000001">
    <property type="protein sequence ID" value="MBP3953926.1"/>
    <property type="molecule type" value="Genomic_DNA"/>
</dbReference>